<dbReference type="Pfam" id="PF06487">
    <property type="entry name" value="SAP18"/>
    <property type="match status" value="1"/>
</dbReference>
<dbReference type="OrthoDB" id="440566at2759"/>
<protein>
    <recommendedName>
        <fullName evidence="5">18 kDa Sin3-associated polypeptide</fullName>
    </recommendedName>
</protein>
<dbReference type="InterPro" id="IPR042534">
    <property type="entry name" value="SAP18_sf"/>
</dbReference>
<dbReference type="PANTHER" id="PTHR13082">
    <property type="entry name" value="SAP18"/>
    <property type="match status" value="1"/>
</dbReference>
<dbReference type="AlphaFoldDB" id="A0A7R9BQE6"/>
<sequence length="220" mass="24772">MSSFAAANDEETSSGCSMKREIVLGILTCEVHLKLIVDPSSSKGCVIRFSVVVSRSSMRRFDDRGGFRGGERVGLGSMVEEVRRVNVEKPVNREKTCPMLLRLFYQLGRHHSPMDYAHGKTPLVELQIYTWMDASLRELTMLITEVNPDMRRRGTSFEFKIVSAGNNGYRLREIGSTISGMKGPEDAKTLSQSGFVIGDYLDICITPAQRVMNQRRPRPY</sequence>
<comment type="similarity">
    <text evidence="1">Belongs to the SAP18 family.</text>
</comment>
<gene>
    <name evidence="6" type="ORF">NMOB1V02_LOCUS5980</name>
</gene>
<dbReference type="EMBL" id="CAJPEX010001174">
    <property type="protein sequence ID" value="CAG0918424.1"/>
    <property type="molecule type" value="Genomic_DNA"/>
</dbReference>
<keyword evidence="7" id="KW-1185">Reference proteome</keyword>
<evidence type="ECO:0000256" key="3">
    <source>
        <dbReference type="ARBA" id="ARBA00023015"/>
    </source>
</evidence>
<dbReference type="Proteomes" id="UP000678499">
    <property type="component" value="Unassembled WGS sequence"/>
</dbReference>
<dbReference type="InterPro" id="IPR010516">
    <property type="entry name" value="SAP18"/>
</dbReference>
<dbReference type="PANTHER" id="PTHR13082:SF0">
    <property type="entry name" value="HISTONE DEACETYLASE COMPLEX SUBUNIT SAP18"/>
    <property type="match status" value="1"/>
</dbReference>
<accession>A0A7R9BQE6</accession>
<keyword evidence="4" id="KW-0804">Transcription</keyword>
<proteinExistence type="inferred from homology"/>
<dbReference type="Gene3D" id="3.10.20.550">
    <property type="entry name" value="ASAP complex, SAP18 subunit"/>
    <property type="match status" value="1"/>
</dbReference>
<evidence type="ECO:0000313" key="7">
    <source>
        <dbReference type="Proteomes" id="UP000678499"/>
    </source>
</evidence>
<evidence type="ECO:0000313" key="6">
    <source>
        <dbReference type="EMBL" id="CAD7278272.1"/>
    </source>
</evidence>
<evidence type="ECO:0000256" key="1">
    <source>
        <dbReference type="ARBA" id="ARBA00009143"/>
    </source>
</evidence>
<evidence type="ECO:0000256" key="2">
    <source>
        <dbReference type="ARBA" id="ARBA00022491"/>
    </source>
</evidence>
<organism evidence="6">
    <name type="scientific">Notodromas monacha</name>
    <dbReference type="NCBI Taxonomy" id="399045"/>
    <lineage>
        <taxon>Eukaryota</taxon>
        <taxon>Metazoa</taxon>
        <taxon>Ecdysozoa</taxon>
        <taxon>Arthropoda</taxon>
        <taxon>Crustacea</taxon>
        <taxon>Oligostraca</taxon>
        <taxon>Ostracoda</taxon>
        <taxon>Podocopa</taxon>
        <taxon>Podocopida</taxon>
        <taxon>Cypridocopina</taxon>
        <taxon>Cypridoidea</taxon>
        <taxon>Cyprididae</taxon>
        <taxon>Notodromas</taxon>
    </lineage>
</organism>
<name>A0A7R9BQE6_9CRUS</name>
<dbReference type="FunFam" id="3.10.20.550:FF:000001">
    <property type="entry name" value="Histone deacetylase complex subunit SAP18"/>
    <property type="match status" value="1"/>
</dbReference>
<dbReference type="GO" id="GO:0003714">
    <property type="term" value="F:transcription corepressor activity"/>
    <property type="evidence" value="ECO:0007669"/>
    <property type="project" value="TreeGrafter"/>
</dbReference>
<dbReference type="EMBL" id="OA883211">
    <property type="protein sequence ID" value="CAD7278272.1"/>
    <property type="molecule type" value="Genomic_DNA"/>
</dbReference>
<keyword evidence="3" id="KW-0805">Transcription regulation</keyword>
<reference evidence="6" key="1">
    <citation type="submission" date="2020-11" db="EMBL/GenBank/DDBJ databases">
        <authorList>
            <person name="Tran Van P."/>
        </authorList>
    </citation>
    <scope>NUCLEOTIDE SEQUENCE</scope>
</reference>
<dbReference type="GO" id="GO:0005634">
    <property type="term" value="C:nucleus"/>
    <property type="evidence" value="ECO:0007669"/>
    <property type="project" value="TreeGrafter"/>
</dbReference>
<evidence type="ECO:0000256" key="4">
    <source>
        <dbReference type="ARBA" id="ARBA00023163"/>
    </source>
</evidence>
<keyword evidence="2" id="KW-0678">Repressor</keyword>
<evidence type="ECO:0000256" key="5">
    <source>
        <dbReference type="ARBA" id="ARBA00030511"/>
    </source>
</evidence>